<proteinExistence type="predicted"/>
<dbReference type="AlphaFoldDB" id="A0A0F9JHJ1"/>
<organism evidence="1">
    <name type="scientific">marine sediment metagenome</name>
    <dbReference type="NCBI Taxonomy" id="412755"/>
    <lineage>
        <taxon>unclassified sequences</taxon>
        <taxon>metagenomes</taxon>
        <taxon>ecological metagenomes</taxon>
    </lineage>
</organism>
<accession>A0A0F9JHJ1</accession>
<dbReference type="EMBL" id="LAZR01011421">
    <property type="protein sequence ID" value="KKM61771.1"/>
    <property type="molecule type" value="Genomic_DNA"/>
</dbReference>
<sequence>MADPKTEVVVELIGQDGNVFNLIGVVSRELKRGGHRDLAQEFRSRAMRQTSYDDVLNLIQDYVTIE</sequence>
<evidence type="ECO:0000313" key="1">
    <source>
        <dbReference type="EMBL" id="KKM61771.1"/>
    </source>
</evidence>
<comment type="caution">
    <text evidence="1">The sequence shown here is derived from an EMBL/GenBank/DDBJ whole genome shotgun (WGS) entry which is preliminary data.</text>
</comment>
<reference evidence="1" key="1">
    <citation type="journal article" date="2015" name="Nature">
        <title>Complex archaea that bridge the gap between prokaryotes and eukaryotes.</title>
        <authorList>
            <person name="Spang A."/>
            <person name="Saw J.H."/>
            <person name="Jorgensen S.L."/>
            <person name="Zaremba-Niedzwiedzka K."/>
            <person name="Martijn J."/>
            <person name="Lind A.E."/>
            <person name="van Eijk R."/>
            <person name="Schleper C."/>
            <person name="Guy L."/>
            <person name="Ettema T.J."/>
        </authorList>
    </citation>
    <scope>NUCLEOTIDE SEQUENCE</scope>
</reference>
<name>A0A0F9JHJ1_9ZZZZ</name>
<gene>
    <name evidence="1" type="ORF">LCGC14_1528330</name>
</gene>
<protein>
    <submittedName>
        <fullName evidence="1">Uncharacterized protein</fullName>
    </submittedName>
</protein>